<dbReference type="Proteomes" id="UP000239480">
    <property type="component" value="Unassembled WGS sequence"/>
</dbReference>
<keyword evidence="3 6" id="KW-0812">Transmembrane</keyword>
<dbReference type="EMBL" id="PVTD01000018">
    <property type="protein sequence ID" value="PRY19771.1"/>
    <property type="molecule type" value="Genomic_DNA"/>
</dbReference>
<gene>
    <name evidence="7" type="ORF">CLV78_11814</name>
</gene>
<evidence type="ECO:0000256" key="6">
    <source>
        <dbReference type="SAM" id="Phobius"/>
    </source>
</evidence>
<comment type="caution">
    <text evidence="7">The sequence shown here is derived from an EMBL/GenBank/DDBJ whole genome shotgun (WGS) entry which is preliminary data.</text>
</comment>
<dbReference type="AlphaFoldDB" id="A0A2T0RF69"/>
<evidence type="ECO:0000256" key="2">
    <source>
        <dbReference type="ARBA" id="ARBA00009773"/>
    </source>
</evidence>
<feature type="transmembrane region" description="Helical" evidence="6">
    <location>
        <begin position="204"/>
        <end position="227"/>
    </location>
</feature>
<keyword evidence="8" id="KW-1185">Reference proteome</keyword>
<feature type="transmembrane region" description="Helical" evidence="6">
    <location>
        <begin position="308"/>
        <end position="333"/>
    </location>
</feature>
<dbReference type="PANTHER" id="PTHR21716">
    <property type="entry name" value="TRANSMEMBRANE PROTEIN"/>
    <property type="match status" value="1"/>
</dbReference>
<accession>A0A2T0RF69</accession>
<evidence type="ECO:0000256" key="5">
    <source>
        <dbReference type="ARBA" id="ARBA00023136"/>
    </source>
</evidence>
<comment type="subcellular location">
    <subcellularLocation>
        <location evidence="1">Membrane</location>
        <topology evidence="1">Multi-pass membrane protein</topology>
    </subcellularLocation>
</comment>
<evidence type="ECO:0000313" key="8">
    <source>
        <dbReference type="Proteomes" id="UP000239480"/>
    </source>
</evidence>
<evidence type="ECO:0000313" key="7">
    <source>
        <dbReference type="EMBL" id="PRY19771.1"/>
    </source>
</evidence>
<sequence length="371" mass="39766">MSDSDPTGMSVASSPSWFLILMSAPVVVGFLWFGRDFLIPLAVTGLIFILSSAIVDRICSLRVFGRSPPRWLANILAGFIVIFAFLFLGTAVSGTADELVEAMPRYEERLADIHAQLNSVFGGRLAEGLGSVVERLDLGNLVAAILGQLGGGVSMVVLIVLYLAFLISERAAWVAKLPRFSATAEGAVRTKRVMNRIAEGVKGYMWVNAVTSAMSGTVAYLIFRWVGLDFAELLAVIVFVVGFIPNIGAFIGVFLPASLALLQFDSFTPFLIVLLGYGGADQFISNLITPAMQGKSLNLSTFMVMVSLTFWGTLWGGIGAFLSTPMMVVALVVCAEIPSMRWMAVLLSSDGDLGFLESGAPDDEHASPYPP</sequence>
<keyword evidence="4 6" id="KW-1133">Transmembrane helix</keyword>
<proteinExistence type="inferred from homology"/>
<evidence type="ECO:0000256" key="1">
    <source>
        <dbReference type="ARBA" id="ARBA00004141"/>
    </source>
</evidence>
<reference evidence="7 8" key="1">
    <citation type="submission" date="2018-03" db="EMBL/GenBank/DDBJ databases">
        <title>Genomic Encyclopedia of Archaeal and Bacterial Type Strains, Phase II (KMG-II): from individual species to whole genera.</title>
        <authorList>
            <person name="Goeker M."/>
        </authorList>
    </citation>
    <scope>NUCLEOTIDE SEQUENCE [LARGE SCALE GENOMIC DNA]</scope>
    <source>
        <strain evidence="7 8">DSM 29328</strain>
    </source>
</reference>
<feature type="transmembrane region" description="Helical" evidence="6">
    <location>
        <begin position="71"/>
        <end position="92"/>
    </location>
</feature>
<dbReference type="Pfam" id="PF01594">
    <property type="entry name" value="AI-2E_transport"/>
    <property type="match status" value="1"/>
</dbReference>
<dbReference type="OrthoDB" id="9799225at2"/>
<feature type="transmembrane region" description="Helical" evidence="6">
    <location>
        <begin position="39"/>
        <end position="59"/>
    </location>
</feature>
<dbReference type="GO" id="GO:0055085">
    <property type="term" value="P:transmembrane transport"/>
    <property type="evidence" value="ECO:0007669"/>
    <property type="project" value="TreeGrafter"/>
</dbReference>
<dbReference type="RefSeq" id="WP_106208269.1">
    <property type="nucleotide sequence ID" value="NZ_PVTD01000018.1"/>
</dbReference>
<dbReference type="GO" id="GO:0016020">
    <property type="term" value="C:membrane"/>
    <property type="evidence" value="ECO:0007669"/>
    <property type="project" value="UniProtKB-SubCell"/>
</dbReference>
<evidence type="ECO:0000256" key="4">
    <source>
        <dbReference type="ARBA" id="ARBA00022989"/>
    </source>
</evidence>
<protein>
    <submittedName>
        <fullName evidence="7">Putative PurR-regulated permease PerM</fullName>
    </submittedName>
</protein>
<keyword evidence="5 6" id="KW-0472">Membrane</keyword>
<feature type="transmembrane region" description="Helical" evidence="6">
    <location>
        <begin position="12"/>
        <end position="33"/>
    </location>
</feature>
<dbReference type="PANTHER" id="PTHR21716:SF64">
    <property type="entry name" value="AI-2 TRANSPORT PROTEIN TQSA"/>
    <property type="match status" value="1"/>
</dbReference>
<comment type="similarity">
    <text evidence="2">Belongs to the autoinducer-2 exporter (AI-2E) (TC 2.A.86) family.</text>
</comment>
<name>A0A2T0RF69_9RHOB</name>
<feature type="transmembrane region" description="Helical" evidence="6">
    <location>
        <begin position="141"/>
        <end position="167"/>
    </location>
</feature>
<organism evidence="7 8">
    <name type="scientific">Aliiruegeria haliotis</name>
    <dbReference type="NCBI Taxonomy" id="1280846"/>
    <lineage>
        <taxon>Bacteria</taxon>
        <taxon>Pseudomonadati</taxon>
        <taxon>Pseudomonadota</taxon>
        <taxon>Alphaproteobacteria</taxon>
        <taxon>Rhodobacterales</taxon>
        <taxon>Roseobacteraceae</taxon>
        <taxon>Aliiruegeria</taxon>
    </lineage>
</organism>
<evidence type="ECO:0000256" key="3">
    <source>
        <dbReference type="ARBA" id="ARBA00022692"/>
    </source>
</evidence>
<feature type="transmembrane region" description="Helical" evidence="6">
    <location>
        <begin position="233"/>
        <end position="255"/>
    </location>
</feature>
<dbReference type="InterPro" id="IPR002549">
    <property type="entry name" value="AI-2E-like"/>
</dbReference>
<feature type="transmembrane region" description="Helical" evidence="6">
    <location>
        <begin position="267"/>
        <end position="288"/>
    </location>
</feature>